<dbReference type="InterPro" id="IPR028994">
    <property type="entry name" value="Integrin_alpha_N"/>
</dbReference>
<keyword evidence="7" id="KW-0720">Serine protease</keyword>
<evidence type="ECO:0000313" key="11">
    <source>
        <dbReference type="EMBL" id="SNT41972.1"/>
    </source>
</evidence>
<dbReference type="OrthoDB" id="102721at2"/>
<reference evidence="11 12" key="1">
    <citation type="submission" date="2017-06" db="EMBL/GenBank/DDBJ databases">
        <authorList>
            <person name="Kim H.J."/>
            <person name="Triplett B.A."/>
        </authorList>
    </citation>
    <scope>NUCLEOTIDE SEQUENCE [LARGE SCALE GENOMIC DNA]</scope>
    <source>
        <strain evidence="11 12">DSM 18704</strain>
    </source>
</reference>
<protein>
    <submittedName>
        <fullName evidence="11">Serine protease, subtilase family</fullName>
    </submittedName>
</protein>
<keyword evidence="2 11" id="KW-0645">Protease</keyword>
<dbReference type="SUPFAM" id="SSF101898">
    <property type="entry name" value="NHL repeat"/>
    <property type="match status" value="1"/>
</dbReference>
<dbReference type="GO" id="GO:0004252">
    <property type="term" value="F:serine-type endopeptidase activity"/>
    <property type="evidence" value="ECO:0007669"/>
    <property type="project" value="InterPro"/>
</dbReference>
<dbReference type="CDD" id="cd04056">
    <property type="entry name" value="Peptidases_S53"/>
    <property type="match status" value="1"/>
</dbReference>
<evidence type="ECO:0000313" key="12">
    <source>
        <dbReference type="Proteomes" id="UP000198356"/>
    </source>
</evidence>
<feature type="domain" description="Peptidase S53" evidence="10">
    <location>
        <begin position="239"/>
        <end position="586"/>
    </location>
</feature>
<dbReference type="InterPro" id="IPR036852">
    <property type="entry name" value="Peptidase_S8/S53_dom_sf"/>
</dbReference>
<dbReference type="InterPro" id="IPR015366">
    <property type="entry name" value="S53_propep"/>
</dbReference>
<evidence type="ECO:0000256" key="5">
    <source>
        <dbReference type="ARBA" id="ARBA00022737"/>
    </source>
</evidence>
<keyword evidence="5" id="KW-0677">Repeat</keyword>
<dbReference type="InterPro" id="IPR030400">
    <property type="entry name" value="Sedolisin_dom"/>
</dbReference>
<evidence type="ECO:0000256" key="3">
    <source>
        <dbReference type="ARBA" id="ARBA00022723"/>
    </source>
</evidence>
<dbReference type="SUPFAM" id="SSF54897">
    <property type="entry name" value="Protease propeptides/inhibitors"/>
    <property type="match status" value="1"/>
</dbReference>
<evidence type="ECO:0000256" key="8">
    <source>
        <dbReference type="ARBA" id="ARBA00022837"/>
    </source>
</evidence>
<dbReference type="GO" id="GO:0006508">
    <property type="term" value="P:proteolysis"/>
    <property type="evidence" value="ECO:0007669"/>
    <property type="project" value="UniProtKB-KW"/>
</dbReference>
<keyword evidence="12" id="KW-1185">Reference proteome</keyword>
<evidence type="ECO:0000256" key="9">
    <source>
        <dbReference type="ARBA" id="ARBA00023180"/>
    </source>
</evidence>
<dbReference type="GO" id="GO:0046872">
    <property type="term" value="F:metal ion binding"/>
    <property type="evidence" value="ECO:0007669"/>
    <property type="project" value="UniProtKB-KW"/>
</dbReference>
<organism evidence="11 12">
    <name type="scientific">Granulicella rosea</name>
    <dbReference type="NCBI Taxonomy" id="474952"/>
    <lineage>
        <taxon>Bacteria</taxon>
        <taxon>Pseudomonadati</taxon>
        <taxon>Acidobacteriota</taxon>
        <taxon>Terriglobia</taxon>
        <taxon>Terriglobales</taxon>
        <taxon>Acidobacteriaceae</taxon>
        <taxon>Granulicella</taxon>
    </lineage>
</organism>
<dbReference type="Gene3D" id="2.130.10.130">
    <property type="entry name" value="Integrin alpha, N-terminal"/>
    <property type="match status" value="3"/>
</dbReference>
<keyword evidence="9" id="KW-0325">Glycoprotein</keyword>
<evidence type="ECO:0000256" key="6">
    <source>
        <dbReference type="ARBA" id="ARBA00022801"/>
    </source>
</evidence>
<dbReference type="SUPFAM" id="SSF52743">
    <property type="entry name" value="Subtilisin-like"/>
    <property type="match status" value="1"/>
</dbReference>
<keyword evidence="6" id="KW-0378">Hydrolase</keyword>
<dbReference type="InterPro" id="IPR013783">
    <property type="entry name" value="Ig-like_fold"/>
</dbReference>
<dbReference type="InterPro" id="IPR013517">
    <property type="entry name" value="FG-GAP"/>
</dbReference>
<evidence type="ECO:0000256" key="7">
    <source>
        <dbReference type="ARBA" id="ARBA00022825"/>
    </source>
</evidence>
<evidence type="ECO:0000256" key="2">
    <source>
        <dbReference type="ARBA" id="ARBA00022670"/>
    </source>
</evidence>
<comment type="cofactor">
    <cofactor evidence="1">
        <name>Ca(2+)</name>
        <dbReference type="ChEBI" id="CHEBI:29108"/>
    </cofactor>
</comment>
<dbReference type="PROSITE" id="PS00138">
    <property type="entry name" value="SUBTILASE_SER"/>
    <property type="match status" value="1"/>
</dbReference>
<keyword evidence="8" id="KW-0106">Calcium</keyword>
<dbReference type="RefSeq" id="WP_089410342.1">
    <property type="nucleotide sequence ID" value="NZ_FZOU01000013.1"/>
</dbReference>
<dbReference type="Proteomes" id="UP000198356">
    <property type="component" value="Unassembled WGS sequence"/>
</dbReference>
<dbReference type="Pfam" id="PF09286">
    <property type="entry name" value="Pro-kuma_activ"/>
    <property type="match status" value="1"/>
</dbReference>
<dbReference type="InterPro" id="IPR023828">
    <property type="entry name" value="Peptidase_S8_Ser-AS"/>
</dbReference>
<dbReference type="SMART" id="SM00191">
    <property type="entry name" value="Int_alpha"/>
    <property type="match status" value="3"/>
</dbReference>
<gene>
    <name evidence="11" type="ORF">SAMN05421770_11312</name>
</gene>
<accession>A0A239MIN9</accession>
<evidence type="ECO:0000259" key="10">
    <source>
        <dbReference type="PROSITE" id="PS51695"/>
    </source>
</evidence>
<keyword evidence="3" id="KW-0479">Metal-binding</keyword>
<proteinExistence type="predicted"/>
<dbReference type="CDD" id="cd11377">
    <property type="entry name" value="Pro-peptidase_S53"/>
    <property type="match status" value="1"/>
</dbReference>
<sequence length="2747" mass="271219">MVFYSRAVSTLVSCLSPATRPRRATRRLGLFLWAFILSWAPLQAQQLQVLTKHVRAAVSDHRAALYGAMPSERRIRASIVLPLRNQDQLKSLLGRLYDPGSPDYRRFLSVAQFTDQFGPTTDDFQTVVAFARANGLHVGDLPANRLVVPIDGTASQMGAAFHVQMNLYQHPTENRTFYSPDREPSLDLKVPVSHIAGLDDYSVPKHMAIRRPVAATTNGPVTASAQQAAILGSGPGGSYLGSDMRAAYYGGSTLDGNGQTIGILEFGGYSLSDVNASFSNAGQSYQTPIVNVLLDGATGATVGDDGEQTLDIVQAIGMAPGLSQVRVYIGSGPDDANILNSMASENLAKQLSCSWGWRPADPAVDDVFFQEMAAQGQSFFTASGDSGAYDAAINPYFYPADDAYVTAVGGTHLTTASAAGAWVSESVWNSDGDGSGGGLSQDGILIPSWQAGLATSANGGSTTLRNVPDVAMEGDFDNYACQNGACAGDWAGTSFAAPRWAGFMALINQQAVEAGNAPTGGLGFVNPAIYRLAQGANAASDFHDVTVGNNDTYNQPLWYSATAGYDLTTGWGSANGQHLIDDLAGAQIPGFWLSPSLRTIAVNPGATAAANISITPAGGFGGSVNLAITSALPAGVTASFSPNPTTSASVLTLTATGGAPTASQPVTITGTSDQLAASASVTVAVHAPSFALSATPASLGINQGGTGTTTIAVQDLYGFTGSVNLSIAGLPTGVTAAFSNATTSGSSVLTLTVASTAVAGSYSLTVSGVSGSTTASTTIPFSIHGPSFLLATGAPTVNIGQGGSGTAYVYVGDLYGFTGSVNLAASGLPSGVTATFSPNPTTGASYVVFTATSAANIGQSTVTLTGTSGQLSATTTLLLSVFAPSFALYSSGTVGVGIGSSASTYVTVSDLYGFTGAVNLSISGLPSGVTASISPNPTTANANILFTASGSAAIGQSVVTITGTSGAITSTVALNLGVYAPTFTLSNSGLGGLGQGKSVTSNIYVNNQYGFAGQVNLSVSGLPSGVTASFSPNPTTGTSLLTLTASSSTPVGQSVITVTGTSGSISTSTTLQLGVYAPTFTLSSSGAVSIGQGKTASAYVYVYDQYGFNGLVNFSVSGLPSGVTASFSPNPTSSSTTVAFTASSAASVGQSTVTITGVSGSVSVSTTLNLAIYLPTFTLEAPTAINIGQGNSVASSISIYSEYGFNSNVALSVSGLPAGLTALWTPNPTASSSSLILAATGTLKTGTYNLTIAGVSGSQTATATVAVTVYAPTFSLSAYSVSLGQGSTATTYVYLSTLYGFNGQVNLSVSGLPSGVTASFATNPITYSSALVLSATSAAAVGQYTLTVTGTSGSQTVTTPVTLTIYAPTFTISGGGSVTLGQGSSSVAYFYVSPQYGFSGNVTFSVAGLPSGVTAVFSPNPTTSSSTLTVTASGSAPSGVYTLTVTGTSGSLSSATTFTVTIAAPSFTLYNYSNVSLGQGSSGTAYVYVTPANGFTGNVTLSVAGLPSGVTASFSPNATTSSSMLTLTAGSSAAIGQYNLTVTGTSGSLSATTTIPLTIVAPSFTISSSNIGIGQGSTAYEYLYVNSTSGFAGSVTFSVAGLPSGVTGTFSTNPTTYSTSLNLSVAASVPAGTSTVTVTGVSGSLSASSSFQLTIYPPTFSLYDSNPTLTLNQGGSASNYIYVEAQYGFNGAVTFTANGLPSGVTASFSPNPSTSSTNLVLTATSAAAIGSSTITITGVSGTGSASVPITLTVDAPSFTLTATPATALLTPGSSQSTTLTAVAQNGFTGAVTYTASGLPAGVTASFTPNPTTGASILTLTASPTAAPATGMVNVTGVSGSLSATTAIAVTVGATPVSTSTTLALTPAGATVASGTLVTATASVNAGSTPLTTGLVNLCDTTATTCDAAHLVGSAQIVSAGTATFAFIPGPGAHRYKAFFAGTRSKAASTSAVANLAVTASLASTTTIAQSGSAGKYTLTATVTGQGPLAPTGNVSYLDATDGNYAFASATLGAGTATFSTATPQTTVAGTQPEAVATGDFNGDGVLDLVSVNTGSNNLTVLLGNGDGAFRSAATLPTGSGPDSIATGDFNGDGRLDLAVASSNSSGVNVYLGNGDGTFTISSLSPQTGSNPVNMAVGDFNGDGIADLVVTTGNYSAPITILLGNGDGSFTPTASTPALGSNARGIAIGDFNRDGIQDLAITNGNGLSILLGVGDGSFGTAATISSIYYPTAVVAGDLNGDGKLDLVVSSQYYTNGTVLLGNGDGTFTIGSSPATGSYALSLVLGDFNGDGKTDLAAGNEYGSTGAILLGNGDGTFAASIPVATGSSPYALVAGDFNGDGLRDLAFANSSGGSLTIVTSQLTQQATAVATSVAPLGQGQHAAAASYAGDTVYAGSVSPTTLLAASAGAPTVSLHLSSASITEAQPLTVTITVSGGSANPVPTGSVTLTGGGATTPAVALSGGSAAVTLPAGTFPVGADLIYASYTPDAASSSLYTSASGSSGVTVGKATPVLSWSTPAPIISGAALSALQLNATASVPGTFVYTPALGAVLGLGSQTLQVLFTPTDTTNYTTATASVTLTVNPGYGIWIADGNGYVSGLTQSGAAITTGHIAGGGRGIAVDALGDVWSLNAAAGTIAEFTKAGSLIFSAFNGGGLSSPTALAFDGSGVLWIANANNTVSAFTGAGIPVSATPYSVSIPAPTSIDVDGSGNLWITNAGDNSVTEMIGVATPVVTPIAAAVKSGTLAAKP</sequence>
<keyword evidence="4" id="KW-0732">Signal</keyword>
<name>A0A239MIN9_9BACT</name>
<dbReference type="SUPFAM" id="SSF69318">
    <property type="entry name" value="Integrin alpha N-terminal domain"/>
    <property type="match status" value="2"/>
</dbReference>
<dbReference type="Pfam" id="PF13517">
    <property type="entry name" value="FG-GAP_3"/>
    <property type="match status" value="3"/>
</dbReference>
<dbReference type="InterPro" id="IPR015943">
    <property type="entry name" value="WD40/YVTN_repeat-like_dom_sf"/>
</dbReference>
<dbReference type="SMART" id="SM00944">
    <property type="entry name" value="Pro-kuma_activ"/>
    <property type="match status" value="1"/>
</dbReference>
<dbReference type="Gene3D" id="2.130.10.10">
    <property type="entry name" value="YVTN repeat-like/Quinoprotein amine dehydrogenase"/>
    <property type="match status" value="1"/>
</dbReference>
<evidence type="ECO:0000256" key="1">
    <source>
        <dbReference type="ARBA" id="ARBA00001913"/>
    </source>
</evidence>
<evidence type="ECO:0000256" key="4">
    <source>
        <dbReference type="ARBA" id="ARBA00022729"/>
    </source>
</evidence>
<dbReference type="Gene3D" id="3.40.50.200">
    <property type="entry name" value="Peptidase S8/S53 domain"/>
    <property type="match status" value="1"/>
</dbReference>
<dbReference type="EMBL" id="FZOU01000013">
    <property type="protein sequence ID" value="SNT41972.1"/>
    <property type="molecule type" value="Genomic_DNA"/>
</dbReference>
<dbReference type="InterPro" id="IPR013519">
    <property type="entry name" value="Int_alpha_beta-p"/>
</dbReference>
<dbReference type="PANTHER" id="PTHR46580">
    <property type="entry name" value="SENSOR KINASE-RELATED"/>
    <property type="match status" value="1"/>
</dbReference>
<dbReference type="Gene3D" id="2.60.40.10">
    <property type="entry name" value="Immunoglobulins"/>
    <property type="match status" value="2"/>
</dbReference>
<dbReference type="PROSITE" id="PS51695">
    <property type="entry name" value="SEDOLISIN"/>
    <property type="match status" value="1"/>
</dbReference>